<keyword evidence="1" id="KW-0812">Transmembrane</keyword>
<evidence type="ECO:0000313" key="3">
    <source>
        <dbReference type="Proteomes" id="UP001597227"/>
    </source>
</evidence>
<organism evidence="2 3">
    <name type="scientific">Fredinandcohnia salidurans</name>
    <dbReference type="NCBI Taxonomy" id="2595041"/>
    <lineage>
        <taxon>Bacteria</taxon>
        <taxon>Bacillati</taxon>
        <taxon>Bacillota</taxon>
        <taxon>Bacilli</taxon>
        <taxon>Bacillales</taxon>
        <taxon>Bacillaceae</taxon>
        <taxon>Fredinandcohnia</taxon>
    </lineage>
</organism>
<reference evidence="3" key="1">
    <citation type="journal article" date="2019" name="Int. J. Syst. Evol. Microbiol.">
        <title>The Global Catalogue of Microorganisms (GCM) 10K type strain sequencing project: providing services to taxonomists for standard genome sequencing and annotation.</title>
        <authorList>
            <consortium name="The Broad Institute Genomics Platform"/>
            <consortium name="The Broad Institute Genome Sequencing Center for Infectious Disease"/>
            <person name="Wu L."/>
            <person name="Ma J."/>
        </authorList>
    </citation>
    <scope>NUCLEOTIDE SEQUENCE [LARGE SCALE GENOMIC DNA]</scope>
    <source>
        <strain evidence="3">CCUG 15531</strain>
    </source>
</reference>
<evidence type="ECO:0000256" key="1">
    <source>
        <dbReference type="SAM" id="Phobius"/>
    </source>
</evidence>
<accession>A0ABW4MLS0</accession>
<protein>
    <recommendedName>
        <fullName evidence="4">Apolipoprotein N-acyltransferase</fullName>
    </recommendedName>
</protein>
<proteinExistence type="predicted"/>
<gene>
    <name evidence="2" type="ORF">ACFSFW_07855</name>
</gene>
<keyword evidence="1" id="KW-1133">Transmembrane helix</keyword>
<feature type="transmembrane region" description="Helical" evidence="1">
    <location>
        <begin position="74"/>
        <end position="93"/>
    </location>
</feature>
<feature type="transmembrane region" description="Helical" evidence="1">
    <location>
        <begin position="50"/>
        <end position="67"/>
    </location>
</feature>
<evidence type="ECO:0008006" key="4">
    <source>
        <dbReference type="Google" id="ProtNLM"/>
    </source>
</evidence>
<feature type="transmembrane region" description="Helical" evidence="1">
    <location>
        <begin position="6"/>
        <end position="21"/>
    </location>
</feature>
<dbReference type="RefSeq" id="WP_388036882.1">
    <property type="nucleotide sequence ID" value="NZ_JBHUEK010000010.1"/>
</dbReference>
<sequence length="95" mass="10742">MAFLFWPFMIVSLILSVLSIYKNKPLLLVISAVLLVPLSLYLAATPRFEIWGLIFPLFYIGAAVFLAKKVKWLSILLVSPNFILIGWIGFSVINQ</sequence>
<keyword evidence="3" id="KW-1185">Reference proteome</keyword>
<dbReference type="EMBL" id="JBHUEK010000010">
    <property type="protein sequence ID" value="MFD1778579.1"/>
    <property type="molecule type" value="Genomic_DNA"/>
</dbReference>
<keyword evidence="1" id="KW-0472">Membrane</keyword>
<feature type="transmembrane region" description="Helical" evidence="1">
    <location>
        <begin position="26"/>
        <end position="44"/>
    </location>
</feature>
<name>A0ABW4MLS0_9BACI</name>
<comment type="caution">
    <text evidence="2">The sequence shown here is derived from an EMBL/GenBank/DDBJ whole genome shotgun (WGS) entry which is preliminary data.</text>
</comment>
<dbReference type="Proteomes" id="UP001597227">
    <property type="component" value="Unassembled WGS sequence"/>
</dbReference>
<evidence type="ECO:0000313" key="2">
    <source>
        <dbReference type="EMBL" id="MFD1778579.1"/>
    </source>
</evidence>